<keyword evidence="2" id="KW-1185">Reference proteome</keyword>
<evidence type="ECO:0008006" key="3">
    <source>
        <dbReference type="Google" id="ProtNLM"/>
    </source>
</evidence>
<dbReference type="AlphaFoldDB" id="A0A0D2PB83"/>
<protein>
    <recommendedName>
        <fullName evidence="3">F-box domain-containing protein</fullName>
    </recommendedName>
</protein>
<proteinExistence type="predicted"/>
<sequence length="304" mass="34720">MAIPALRRISQLSDRGAFILDYPMPTWANLTYLRCNAEFSMDKPLSLAGILRQTPRLIRLHIRLLFQPRFYGQIDDISLLNIASLTIDDYRPVGASLLLESIYAPVLEAVRYNITQGGNAKSDALITLLKRSPNVQELSLGTPAFPETVEQYLRHCPSLRILYIQGESRFRGASTDAQHALLQSFVLDDPTRCLCPKLEYIRIEPILAVSLSTLLNLIRLKNGTNCHLRKWKVVVLNIRYRAPDKVLQVIDELKLEERRGDIKLQISYTQHNDFMRNLDEGLPQPGDPVNDWWPSVIDHTTDFS</sequence>
<accession>A0A0D2PB83</accession>
<dbReference type="EMBL" id="KN817601">
    <property type="protein sequence ID" value="KJA17580.1"/>
    <property type="molecule type" value="Genomic_DNA"/>
</dbReference>
<organism evidence="1 2">
    <name type="scientific">Hypholoma sublateritium (strain FD-334 SS-4)</name>
    <dbReference type="NCBI Taxonomy" id="945553"/>
    <lineage>
        <taxon>Eukaryota</taxon>
        <taxon>Fungi</taxon>
        <taxon>Dikarya</taxon>
        <taxon>Basidiomycota</taxon>
        <taxon>Agaricomycotina</taxon>
        <taxon>Agaricomycetes</taxon>
        <taxon>Agaricomycetidae</taxon>
        <taxon>Agaricales</taxon>
        <taxon>Agaricineae</taxon>
        <taxon>Strophariaceae</taxon>
        <taxon>Hypholoma</taxon>
    </lineage>
</organism>
<name>A0A0D2PB83_HYPSF</name>
<reference evidence="2" key="1">
    <citation type="submission" date="2014-04" db="EMBL/GenBank/DDBJ databases">
        <title>Evolutionary Origins and Diversification of the Mycorrhizal Mutualists.</title>
        <authorList>
            <consortium name="DOE Joint Genome Institute"/>
            <consortium name="Mycorrhizal Genomics Consortium"/>
            <person name="Kohler A."/>
            <person name="Kuo A."/>
            <person name="Nagy L.G."/>
            <person name="Floudas D."/>
            <person name="Copeland A."/>
            <person name="Barry K.W."/>
            <person name="Cichocki N."/>
            <person name="Veneault-Fourrey C."/>
            <person name="LaButti K."/>
            <person name="Lindquist E.A."/>
            <person name="Lipzen A."/>
            <person name="Lundell T."/>
            <person name="Morin E."/>
            <person name="Murat C."/>
            <person name="Riley R."/>
            <person name="Ohm R."/>
            <person name="Sun H."/>
            <person name="Tunlid A."/>
            <person name="Henrissat B."/>
            <person name="Grigoriev I.V."/>
            <person name="Hibbett D.S."/>
            <person name="Martin F."/>
        </authorList>
    </citation>
    <scope>NUCLEOTIDE SEQUENCE [LARGE SCALE GENOMIC DNA]</scope>
    <source>
        <strain evidence="2">FD-334 SS-4</strain>
    </source>
</reference>
<evidence type="ECO:0000313" key="2">
    <source>
        <dbReference type="Proteomes" id="UP000054270"/>
    </source>
</evidence>
<evidence type="ECO:0000313" key="1">
    <source>
        <dbReference type="EMBL" id="KJA17580.1"/>
    </source>
</evidence>
<dbReference type="InterPro" id="IPR032675">
    <property type="entry name" value="LRR_dom_sf"/>
</dbReference>
<dbReference type="SUPFAM" id="SSF52047">
    <property type="entry name" value="RNI-like"/>
    <property type="match status" value="1"/>
</dbReference>
<gene>
    <name evidence="1" type="ORF">HYPSUDRAFT_1010473</name>
</gene>
<dbReference type="Proteomes" id="UP000054270">
    <property type="component" value="Unassembled WGS sequence"/>
</dbReference>
<dbReference type="Gene3D" id="3.80.10.10">
    <property type="entry name" value="Ribonuclease Inhibitor"/>
    <property type="match status" value="1"/>
</dbReference>